<reference evidence="1 3" key="2">
    <citation type="journal article" date="2013" name="Nature">
        <title>Insights into bilaterian evolution from three spiralian genomes.</title>
        <authorList>
            <person name="Simakov O."/>
            <person name="Marletaz F."/>
            <person name="Cho S.J."/>
            <person name="Edsinger-Gonzales E."/>
            <person name="Havlak P."/>
            <person name="Hellsten U."/>
            <person name="Kuo D.H."/>
            <person name="Larsson T."/>
            <person name="Lv J."/>
            <person name="Arendt D."/>
            <person name="Savage R."/>
            <person name="Osoegawa K."/>
            <person name="de Jong P."/>
            <person name="Grimwood J."/>
            <person name="Chapman J.A."/>
            <person name="Shapiro H."/>
            <person name="Aerts A."/>
            <person name="Otillar R.P."/>
            <person name="Terry A.Y."/>
            <person name="Boore J.L."/>
            <person name="Grigoriev I.V."/>
            <person name="Lindberg D.R."/>
            <person name="Seaver E.C."/>
            <person name="Weisblat D.A."/>
            <person name="Putnam N.H."/>
            <person name="Rokhsar D.S."/>
        </authorList>
    </citation>
    <scope>NUCLEOTIDE SEQUENCE</scope>
    <source>
        <strain evidence="1 3">I ESC-2004</strain>
    </source>
</reference>
<dbReference type="AlphaFoldDB" id="R7U3G7"/>
<dbReference type="HOGENOM" id="CLU_1399460_0_0_1"/>
<accession>R7U3G7</accession>
<sequence>MVNLSEKRRSIYFRGHTTAVSGLAVCRPDDNFASATGTKDLQRLPRLGAKLDRSPVFFPGTQLRHLIREALMIGACKSAGGRLPLKDHFMLIQGVAIGEMAKELSAVSMSGVIEREDGLRSINPLISLGGFWKHGGSLGVNDWIPVETDQQVYYLHSKMRAMPHQRNEALVDLLSDDDVDKLKRIMNEDGEIARK</sequence>
<reference evidence="3" key="1">
    <citation type="submission" date="2012-12" db="EMBL/GenBank/DDBJ databases">
        <authorList>
            <person name="Hellsten U."/>
            <person name="Grimwood J."/>
            <person name="Chapman J.A."/>
            <person name="Shapiro H."/>
            <person name="Aerts A."/>
            <person name="Otillar R.P."/>
            <person name="Terry A.Y."/>
            <person name="Boore J.L."/>
            <person name="Simakov O."/>
            <person name="Marletaz F."/>
            <person name="Cho S.-J."/>
            <person name="Edsinger-Gonzales E."/>
            <person name="Havlak P."/>
            <person name="Kuo D.-H."/>
            <person name="Larsson T."/>
            <person name="Lv J."/>
            <person name="Arendt D."/>
            <person name="Savage R."/>
            <person name="Osoegawa K."/>
            <person name="de Jong P."/>
            <person name="Lindberg D.R."/>
            <person name="Seaver E.C."/>
            <person name="Weisblat D.A."/>
            <person name="Putnam N.H."/>
            <person name="Grigoriev I.V."/>
            <person name="Rokhsar D.S."/>
        </authorList>
    </citation>
    <scope>NUCLEOTIDE SEQUENCE</scope>
    <source>
        <strain evidence="3">I ESC-2004</strain>
    </source>
</reference>
<proteinExistence type="predicted"/>
<dbReference type="EMBL" id="KB308160">
    <property type="protein sequence ID" value="ELT98216.1"/>
    <property type="molecule type" value="Genomic_DNA"/>
</dbReference>
<reference evidence="2" key="3">
    <citation type="submission" date="2015-06" db="UniProtKB">
        <authorList>
            <consortium name="EnsemblMetazoa"/>
        </authorList>
    </citation>
    <scope>IDENTIFICATION</scope>
</reference>
<evidence type="ECO:0000313" key="2">
    <source>
        <dbReference type="EnsemblMetazoa" id="CapteP199828"/>
    </source>
</evidence>
<dbReference type="Proteomes" id="UP000014760">
    <property type="component" value="Unassembled WGS sequence"/>
</dbReference>
<dbReference type="EnsemblMetazoa" id="CapteT199828">
    <property type="protein sequence ID" value="CapteP199828"/>
    <property type="gene ID" value="CapteG199828"/>
</dbReference>
<name>R7U3G7_CAPTE</name>
<evidence type="ECO:0000313" key="1">
    <source>
        <dbReference type="EMBL" id="ELT98216.1"/>
    </source>
</evidence>
<dbReference type="EMBL" id="AMQN01049181">
    <property type="status" value="NOT_ANNOTATED_CDS"/>
    <property type="molecule type" value="Genomic_DNA"/>
</dbReference>
<protein>
    <submittedName>
        <fullName evidence="1 2">Uncharacterized protein</fullName>
    </submittedName>
</protein>
<keyword evidence="3" id="KW-1185">Reference proteome</keyword>
<evidence type="ECO:0000313" key="3">
    <source>
        <dbReference type="Proteomes" id="UP000014760"/>
    </source>
</evidence>
<organism evidence="1">
    <name type="scientific">Capitella teleta</name>
    <name type="common">Polychaete worm</name>
    <dbReference type="NCBI Taxonomy" id="283909"/>
    <lineage>
        <taxon>Eukaryota</taxon>
        <taxon>Metazoa</taxon>
        <taxon>Spiralia</taxon>
        <taxon>Lophotrochozoa</taxon>
        <taxon>Annelida</taxon>
        <taxon>Polychaeta</taxon>
        <taxon>Sedentaria</taxon>
        <taxon>Scolecida</taxon>
        <taxon>Capitellidae</taxon>
        <taxon>Capitella</taxon>
    </lineage>
</organism>
<feature type="non-terminal residue" evidence="1">
    <location>
        <position position="195"/>
    </location>
</feature>
<gene>
    <name evidence="1" type="ORF">CAPTEDRAFT_199828</name>
</gene>